<evidence type="ECO:0000313" key="6">
    <source>
        <dbReference type="Proteomes" id="UP000009102"/>
    </source>
</evidence>
<dbReference type="InterPro" id="IPR032466">
    <property type="entry name" value="Metal_Hydrolase"/>
</dbReference>
<gene>
    <name evidence="5" type="ordered locus">Hneap_1352</name>
</gene>
<dbReference type="NCBIfam" id="TIGR00857">
    <property type="entry name" value="pyrC_multi"/>
    <property type="match status" value="1"/>
</dbReference>
<evidence type="ECO:0000259" key="4">
    <source>
        <dbReference type="Pfam" id="PF12890"/>
    </source>
</evidence>
<dbReference type="GO" id="GO:0046872">
    <property type="term" value="F:metal ion binding"/>
    <property type="evidence" value="ECO:0007669"/>
    <property type="project" value="InterPro"/>
</dbReference>
<dbReference type="SUPFAM" id="SSF51338">
    <property type="entry name" value="Composite domain of metallo-dependent hydrolases"/>
    <property type="match status" value="1"/>
</dbReference>
<proteinExistence type="predicted"/>
<dbReference type="InterPro" id="IPR013108">
    <property type="entry name" value="Amidohydro_3"/>
</dbReference>
<name>D0L0G3_HALNC</name>
<dbReference type="KEGG" id="hna:Hneap_1352"/>
<protein>
    <submittedName>
        <fullName evidence="5">Dihydroorotase, multifunctional complex type</fullName>
    </submittedName>
</protein>
<dbReference type="PANTHER" id="PTHR43668">
    <property type="entry name" value="ALLANTOINASE"/>
    <property type="match status" value="1"/>
</dbReference>
<dbReference type="GO" id="GO:0005737">
    <property type="term" value="C:cytoplasm"/>
    <property type="evidence" value="ECO:0007669"/>
    <property type="project" value="TreeGrafter"/>
</dbReference>
<evidence type="ECO:0000259" key="3">
    <source>
        <dbReference type="Pfam" id="PF07969"/>
    </source>
</evidence>
<dbReference type="Gene3D" id="2.30.40.10">
    <property type="entry name" value="Urease, subunit C, domain 1"/>
    <property type="match status" value="1"/>
</dbReference>
<dbReference type="AlphaFoldDB" id="D0L0G3"/>
<dbReference type="InterPro" id="IPR004722">
    <property type="entry name" value="DHOase"/>
</dbReference>
<sequence length="458" mass="49370">MIQNPPNLGIDLDPVRHPEGCRPGIDCDTWLIQGARVFDPADQLDRIADVYLADGRIVGIGDAPEQFPHTQVQKIDAKGLWLIPGVIDGWARLREPGLEHKATIATETLAAVAGGITTVCMPPDTDPVLDTVAVARFIKRRAQLSGRARVVAIGALTQGLKGELLAEMAELTEGGCVAVSNAHYPVRDLRLLRRALEYAATFDILVVIQPEDPSLSKRGCAHEGAIATRLGLPGIPVSAETAPLAQLLAVVAETGARIHINNLSSRAGVRMIAQAKAEGLPVTASVSAHHLWLSEMDTDALCGNTHVQPPLRGLRDRDALRAGLSDGTIDCVISDHQPHETDAKLAPFPATEPGISGLDTLLPLVLKLVDEEGLSLTRALDALTRRPAELFGLNDSGRLALGTRADVALIDPDAYWTLDEKTMRSAGQDTPFFGWDFRHQTHATWVNGRLVFERHIKN</sequence>
<dbReference type="GO" id="GO:0004038">
    <property type="term" value="F:allantoinase activity"/>
    <property type="evidence" value="ECO:0007669"/>
    <property type="project" value="TreeGrafter"/>
</dbReference>
<dbReference type="Pfam" id="PF12890">
    <property type="entry name" value="DHOase"/>
    <property type="match status" value="1"/>
</dbReference>
<evidence type="ECO:0000256" key="2">
    <source>
        <dbReference type="ARBA" id="ARBA00022975"/>
    </source>
</evidence>
<dbReference type="Proteomes" id="UP000009102">
    <property type="component" value="Chromosome"/>
</dbReference>
<dbReference type="SUPFAM" id="SSF51556">
    <property type="entry name" value="Metallo-dependent hydrolases"/>
    <property type="match status" value="1"/>
</dbReference>
<dbReference type="PANTHER" id="PTHR43668:SF2">
    <property type="entry name" value="ALLANTOINASE"/>
    <property type="match status" value="1"/>
</dbReference>
<dbReference type="CDD" id="cd01317">
    <property type="entry name" value="DHOase_IIa"/>
    <property type="match status" value="1"/>
</dbReference>
<feature type="domain" description="Dihydroorotase catalytic" evidence="4">
    <location>
        <begin position="82"/>
        <end position="266"/>
    </location>
</feature>
<dbReference type="Pfam" id="PF07969">
    <property type="entry name" value="Amidohydro_3"/>
    <property type="match status" value="1"/>
</dbReference>
<dbReference type="eggNOG" id="COG0044">
    <property type="taxonomic scope" value="Bacteria"/>
</dbReference>
<dbReference type="GO" id="GO:0004151">
    <property type="term" value="F:dihydroorotase activity"/>
    <property type="evidence" value="ECO:0007669"/>
    <property type="project" value="InterPro"/>
</dbReference>
<dbReference type="RefSeq" id="WP_012824220.1">
    <property type="nucleotide sequence ID" value="NC_013422.1"/>
</dbReference>
<keyword evidence="6" id="KW-1185">Reference proteome</keyword>
<accession>D0L0G3</accession>
<dbReference type="InterPro" id="IPR024403">
    <property type="entry name" value="DHOase_cat"/>
</dbReference>
<dbReference type="Gene3D" id="3.20.20.140">
    <property type="entry name" value="Metal-dependent hydrolases"/>
    <property type="match status" value="1"/>
</dbReference>
<feature type="domain" description="Amidohydrolase 3" evidence="3">
    <location>
        <begin position="370"/>
        <end position="452"/>
    </location>
</feature>
<dbReference type="InterPro" id="IPR011059">
    <property type="entry name" value="Metal-dep_hydrolase_composite"/>
</dbReference>
<dbReference type="HOGENOM" id="CLU_015572_1_0_6"/>
<keyword evidence="2" id="KW-0665">Pyrimidine biosynthesis</keyword>
<evidence type="ECO:0000313" key="5">
    <source>
        <dbReference type="EMBL" id="ACX96186.1"/>
    </source>
</evidence>
<dbReference type="GO" id="GO:0006145">
    <property type="term" value="P:purine nucleobase catabolic process"/>
    <property type="evidence" value="ECO:0007669"/>
    <property type="project" value="TreeGrafter"/>
</dbReference>
<dbReference type="EMBL" id="CP001801">
    <property type="protein sequence ID" value="ACX96186.1"/>
    <property type="molecule type" value="Genomic_DNA"/>
</dbReference>
<dbReference type="GO" id="GO:0006221">
    <property type="term" value="P:pyrimidine nucleotide biosynthetic process"/>
    <property type="evidence" value="ECO:0007669"/>
    <property type="project" value="UniProtKB-KW"/>
</dbReference>
<evidence type="ECO:0000256" key="1">
    <source>
        <dbReference type="ARBA" id="ARBA00022833"/>
    </source>
</evidence>
<dbReference type="OrthoDB" id="5687299at2"/>
<reference evidence="5 6" key="1">
    <citation type="submission" date="2009-10" db="EMBL/GenBank/DDBJ databases">
        <title>Complete sequence of Halothiobacillus neapolitanus c2.</title>
        <authorList>
            <consortium name="US DOE Joint Genome Institute"/>
            <person name="Lucas S."/>
            <person name="Copeland A."/>
            <person name="Lapidus A."/>
            <person name="Glavina del Rio T."/>
            <person name="Tice H."/>
            <person name="Bruce D."/>
            <person name="Goodwin L."/>
            <person name="Pitluck S."/>
            <person name="Davenport K."/>
            <person name="Brettin T."/>
            <person name="Detter J.C."/>
            <person name="Han C."/>
            <person name="Tapia R."/>
            <person name="Larimer F."/>
            <person name="Land M."/>
            <person name="Hauser L."/>
            <person name="Kyrpides N."/>
            <person name="Mikhailova N."/>
            <person name="Kerfeld C."/>
            <person name="Cannon G."/>
            <person name="Heinhort S."/>
        </authorList>
    </citation>
    <scope>NUCLEOTIDE SEQUENCE [LARGE SCALE GENOMIC DNA]</scope>
    <source>
        <strain evidence="6">ATCC 23641 / c2</strain>
    </source>
</reference>
<keyword evidence="1" id="KW-0862">Zinc</keyword>
<dbReference type="STRING" id="555778.Hneap_1352"/>
<organism evidence="5 6">
    <name type="scientific">Halothiobacillus neapolitanus (strain ATCC 23641 / DSM 15147 / CIP 104769 / NCIMB 8539 / c2)</name>
    <name type="common">Thiobacillus neapolitanus</name>
    <dbReference type="NCBI Taxonomy" id="555778"/>
    <lineage>
        <taxon>Bacteria</taxon>
        <taxon>Pseudomonadati</taxon>
        <taxon>Pseudomonadota</taxon>
        <taxon>Gammaproteobacteria</taxon>
        <taxon>Chromatiales</taxon>
        <taxon>Halothiobacillaceae</taxon>
        <taxon>Halothiobacillus</taxon>
    </lineage>
</organism>
<dbReference type="NCBIfam" id="NF005791">
    <property type="entry name" value="PRK07627.1"/>
    <property type="match status" value="1"/>
</dbReference>
<dbReference type="InterPro" id="IPR050138">
    <property type="entry name" value="DHOase/Allantoinase_Hydrolase"/>
</dbReference>